<evidence type="ECO:0000313" key="2">
    <source>
        <dbReference type="EMBL" id="MDT2690252.1"/>
    </source>
</evidence>
<dbReference type="Pfam" id="PF13455">
    <property type="entry name" value="MUG113"/>
    <property type="match status" value="1"/>
</dbReference>
<organism evidence="2 3">
    <name type="scientific">Enterococcus gallinarum</name>
    <dbReference type="NCBI Taxonomy" id="1353"/>
    <lineage>
        <taxon>Bacteria</taxon>
        <taxon>Bacillati</taxon>
        <taxon>Bacillota</taxon>
        <taxon>Bacilli</taxon>
        <taxon>Lactobacillales</taxon>
        <taxon>Enterococcaceae</taxon>
        <taxon>Enterococcus</taxon>
    </lineage>
</organism>
<name>A0AAE4HNQ4_ENTGA</name>
<dbReference type="Proteomes" id="UP001183682">
    <property type="component" value="Unassembled WGS sequence"/>
</dbReference>
<dbReference type="AlphaFoldDB" id="A0AAE4HNQ4"/>
<dbReference type="InterPro" id="IPR018306">
    <property type="entry name" value="Phage_T5_Orf172_DNA-bd"/>
</dbReference>
<protein>
    <submittedName>
        <fullName evidence="2">GIY-YIG nuclease family protein</fullName>
    </submittedName>
</protein>
<accession>A0AAE4HNQ4</accession>
<feature type="domain" description="Bacteriophage T5 Orf172 DNA-binding" evidence="1">
    <location>
        <begin position="282"/>
        <end position="376"/>
    </location>
</feature>
<gene>
    <name evidence="2" type="ORF">P7E30_08550</name>
</gene>
<dbReference type="RefSeq" id="WP_311809881.1">
    <property type="nucleotide sequence ID" value="NZ_JARPZN010000004.1"/>
</dbReference>
<evidence type="ECO:0000259" key="1">
    <source>
        <dbReference type="SMART" id="SM00974"/>
    </source>
</evidence>
<evidence type="ECO:0000313" key="3">
    <source>
        <dbReference type="Proteomes" id="UP001183682"/>
    </source>
</evidence>
<dbReference type="SMART" id="SM00974">
    <property type="entry name" value="T5orf172"/>
    <property type="match status" value="1"/>
</dbReference>
<proteinExistence type="predicted"/>
<dbReference type="EMBL" id="JARPZN010000004">
    <property type="protein sequence ID" value="MDT2690252.1"/>
    <property type="molecule type" value="Genomic_DNA"/>
</dbReference>
<comment type="caution">
    <text evidence="2">The sequence shown here is derived from an EMBL/GenBank/DDBJ whole genome shotgun (WGS) entry which is preliminary data.</text>
</comment>
<reference evidence="2" key="1">
    <citation type="submission" date="2023-03" db="EMBL/GenBank/DDBJ databases">
        <authorList>
            <person name="Shen W."/>
            <person name="Cai J."/>
        </authorList>
    </citation>
    <scope>NUCLEOTIDE SEQUENCE</scope>
    <source>
        <strain evidence="2">K69-2</strain>
    </source>
</reference>
<sequence length="384" mass="43978">MDKRFSSIDDIMNSDLFDQIVAPSRKQKQVFYDTEVENFMEIVKFYQENGREPEKTNDFARLSERSLASRLIGIRKNPDRIAKLKEYDDVGLLAPPKKFDKEIKSLDDILNFGSSELLGDLAQSDSEKSIFNTSRFREVENKPDFVAKRKHMKDFSKYEPLFRNVQKEIAAGTRKILPFKNYEIKQGSFLIQKGTVLYVESIGEKFKTNNGEENARLHVIYENGTESNVLLRSLAANLYRTGSGGKMITDNIDNLIDGVEEEDISSGYIYVLRSLSDNSQIQEIDNLYKIGVTTGSVEQRIANAINESTYLYAPVEIVTKYHVFNLDAAKFENAIHKVLKDNKLDVEIVGVNGRMIVPREWFVIPLNQLDFVINEIITKVIILE</sequence>